<proteinExistence type="predicted"/>
<evidence type="ECO:0000313" key="3">
    <source>
        <dbReference type="Proteomes" id="UP000499080"/>
    </source>
</evidence>
<evidence type="ECO:0008006" key="4">
    <source>
        <dbReference type="Google" id="ProtNLM"/>
    </source>
</evidence>
<sequence length="100" mass="11420">MASRTDAPTKRELRSVFRFLQAEGLLTANDHCSCFLSDLTTTAKIHSDFWSFLIHDNAHPHSAVVTQQLREQFKWDVSVQPSYSPDLATSDFHLLTELKN</sequence>
<keyword evidence="3" id="KW-1185">Reference proteome</keyword>
<evidence type="ECO:0000313" key="2">
    <source>
        <dbReference type="EMBL" id="GBO11889.1"/>
    </source>
</evidence>
<dbReference type="AlphaFoldDB" id="A0A4Y2UFP1"/>
<dbReference type="InterPro" id="IPR052709">
    <property type="entry name" value="Transposase-MT_Hybrid"/>
</dbReference>
<dbReference type="PANTHER" id="PTHR46060">
    <property type="entry name" value="MARINER MOS1 TRANSPOSASE-LIKE PROTEIN"/>
    <property type="match status" value="1"/>
</dbReference>
<gene>
    <name evidence="1" type="ORF">AVEN_102116_1</name>
    <name evidence="2" type="ORF">AVEN_59432_1</name>
</gene>
<dbReference type="EMBL" id="BGPR01036611">
    <property type="protein sequence ID" value="GBO11889.1"/>
    <property type="molecule type" value="Genomic_DNA"/>
</dbReference>
<dbReference type="PANTHER" id="PTHR46060:SF1">
    <property type="entry name" value="MARINER MOS1 TRANSPOSASE-LIKE PROTEIN"/>
    <property type="match status" value="1"/>
</dbReference>
<name>A0A4Y2UFP1_ARAVE</name>
<protein>
    <recommendedName>
        <fullName evidence="4">Mos1 transposase HTH domain-containing protein</fullName>
    </recommendedName>
</protein>
<reference evidence="2 3" key="1">
    <citation type="journal article" date="2019" name="Sci. Rep.">
        <title>Orb-weaving spider Araneus ventricosus genome elucidates the spidroin gene catalogue.</title>
        <authorList>
            <person name="Kono N."/>
            <person name="Nakamura H."/>
            <person name="Ohtoshi R."/>
            <person name="Moran D.A.P."/>
            <person name="Shinohara A."/>
            <person name="Yoshida Y."/>
            <person name="Fujiwara M."/>
            <person name="Mori M."/>
            <person name="Tomita M."/>
            <person name="Arakawa K."/>
        </authorList>
    </citation>
    <scope>NUCLEOTIDE SEQUENCE [LARGE SCALE GENOMIC DNA]</scope>
</reference>
<accession>A0A4Y2UFP1</accession>
<dbReference type="InterPro" id="IPR036397">
    <property type="entry name" value="RNaseH_sf"/>
</dbReference>
<organism evidence="2 3">
    <name type="scientific">Araneus ventricosus</name>
    <name type="common">Orbweaver spider</name>
    <name type="synonym">Epeira ventricosa</name>
    <dbReference type="NCBI Taxonomy" id="182803"/>
    <lineage>
        <taxon>Eukaryota</taxon>
        <taxon>Metazoa</taxon>
        <taxon>Ecdysozoa</taxon>
        <taxon>Arthropoda</taxon>
        <taxon>Chelicerata</taxon>
        <taxon>Arachnida</taxon>
        <taxon>Araneae</taxon>
        <taxon>Araneomorphae</taxon>
        <taxon>Entelegynae</taxon>
        <taxon>Araneoidea</taxon>
        <taxon>Araneidae</taxon>
        <taxon>Araneus</taxon>
    </lineage>
</organism>
<dbReference type="Proteomes" id="UP000499080">
    <property type="component" value="Unassembled WGS sequence"/>
</dbReference>
<dbReference type="Gene3D" id="3.30.420.10">
    <property type="entry name" value="Ribonuclease H-like superfamily/Ribonuclease H"/>
    <property type="match status" value="1"/>
</dbReference>
<dbReference type="EMBL" id="BGPR01036610">
    <property type="protein sequence ID" value="GBO11888.1"/>
    <property type="molecule type" value="Genomic_DNA"/>
</dbReference>
<comment type="caution">
    <text evidence="2">The sequence shown here is derived from an EMBL/GenBank/DDBJ whole genome shotgun (WGS) entry which is preliminary data.</text>
</comment>
<evidence type="ECO:0000313" key="1">
    <source>
        <dbReference type="EMBL" id="GBO11888.1"/>
    </source>
</evidence>
<dbReference type="GO" id="GO:0003676">
    <property type="term" value="F:nucleic acid binding"/>
    <property type="evidence" value="ECO:0007669"/>
    <property type="project" value="InterPro"/>
</dbReference>